<feature type="transmembrane region" description="Helical" evidence="1">
    <location>
        <begin position="71"/>
        <end position="93"/>
    </location>
</feature>
<dbReference type="Proteomes" id="UP000031740">
    <property type="component" value="Unassembled WGS sequence"/>
</dbReference>
<sequence length="101" mass="11773">MLSQTQRAQVIFDNIAKNIIFLRVVMVFALNRIVVANLRILLDFYVYPIIIVVFEKNFLKKSDAVEVGRLMYLQMMFIAFAVVAMNVTDRLIFPRVNNDDN</sequence>
<protein>
    <submittedName>
        <fullName evidence="2">Uncharacterized protein</fullName>
    </submittedName>
</protein>
<keyword evidence="1" id="KW-0812">Transmembrane</keyword>
<comment type="caution">
    <text evidence="2">The sequence shown here is derived from an EMBL/GenBank/DDBJ whole genome shotgun (WGS) entry which is preliminary data.</text>
</comment>
<dbReference type="EMBL" id="ASIV01000001">
    <property type="protein sequence ID" value="KEG21258.1"/>
    <property type="molecule type" value="Genomic_DNA"/>
</dbReference>
<organism evidence="2 3">
    <name type="scientific">Bartonella bacilliformis Ver097</name>
    <dbReference type="NCBI Taxonomy" id="1293911"/>
    <lineage>
        <taxon>Bacteria</taxon>
        <taxon>Pseudomonadati</taxon>
        <taxon>Pseudomonadota</taxon>
        <taxon>Alphaproteobacteria</taxon>
        <taxon>Hyphomicrobiales</taxon>
        <taxon>Bartonellaceae</taxon>
        <taxon>Bartonella</taxon>
    </lineage>
</organism>
<dbReference type="PATRIC" id="fig|1293911.3.peg.212"/>
<dbReference type="HOGENOM" id="CLU_137211_0_0_5"/>
<evidence type="ECO:0000256" key="1">
    <source>
        <dbReference type="SAM" id="Phobius"/>
    </source>
</evidence>
<gene>
    <name evidence="2" type="ORF">H710_00206</name>
</gene>
<accession>A0A072R5P8</accession>
<keyword evidence="1" id="KW-0472">Membrane</keyword>
<reference evidence="2 3" key="1">
    <citation type="submission" date="2013-04" db="EMBL/GenBank/DDBJ databases">
        <title>The Genome Sequence of Bartonella bacilliformis Ver097.</title>
        <authorList>
            <consortium name="The Broad Institute Genomics Platform"/>
            <consortium name="The Broad Institute Genome Sequencing Center for Infectious Disease"/>
            <person name="Feldgarden M."/>
            <person name="Kirby J."/>
            <person name="Birtles R."/>
            <person name="Dasch G."/>
            <person name="Hendrix L."/>
            <person name="Koehler J."/>
            <person name="Walker B."/>
            <person name="Young S.K."/>
            <person name="Zeng Q."/>
            <person name="Gargeya S."/>
            <person name="Fitzgerald M."/>
            <person name="Haas B."/>
            <person name="Abouelleil A."/>
            <person name="Allen A.W."/>
            <person name="Alvarado L."/>
            <person name="Arachchi H.M."/>
            <person name="Berlin A.M."/>
            <person name="Chapman S.B."/>
            <person name="Gainer-Dewar J."/>
            <person name="Goldberg J."/>
            <person name="Griggs A."/>
            <person name="Gujja S."/>
            <person name="Hansen M."/>
            <person name="Howarth C."/>
            <person name="Imamovic A."/>
            <person name="Ireland A."/>
            <person name="Larimer J."/>
            <person name="McCowan C."/>
            <person name="Murphy C."/>
            <person name="Pearson M."/>
            <person name="Poon T.W."/>
            <person name="Priest M."/>
            <person name="Roberts A."/>
            <person name="Saif S."/>
            <person name="Shea T."/>
            <person name="Sisk P."/>
            <person name="Sykes S."/>
            <person name="Wortman J."/>
            <person name="Nusbaum C."/>
            <person name="Birren B."/>
        </authorList>
    </citation>
    <scope>NUCLEOTIDE SEQUENCE [LARGE SCALE GENOMIC DNA]</scope>
    <source>
        <strain evidence="2 3">Ver097</strain>
    </source>
</reference>
<keyword evidence="1" id="KW-1133">Transmembrane helix</keyword>
<name>A0A072R5P8_BARBA</name>
<proteinExistence type="predicted"/>
<dbReference type="AlphaFoldDB" id="A0A072R5P8"/>
<feature type="transmembrane region" description="Helical" evidence="1">
    <location>
        <begin position="44"/>
        <end position="59"/>
    </location>
</feature>
<evidence type="ECO:0000313" key="2">
    <source>
        <dbReference type="EMBL" id="KEG21258.1"/>
    </source>
</evidence>
<evidence type="ECO:0000313" key="3">
    <source>
        <dbReference type="Proteomes" id="UP000031740"/>
    </source>
</evidence>